<gene>
    <name evidence="2" type="ORF">DASC09_026240</name>
</gene>
<dbReference type="RefSeq" id="XP_064852299.1">
    <property type="nucleotide sequence ID" value="XM_064996227.1"/>
</dbReference>
<dbReference type="Proteomes" id="UP001360560">
    <property type="component" value="Unassembled WGS sequence"/>
</dbReference>
<evidence type="ECO:0000313" key="3">
    <source>
        <dbReference type="Proteomes" id="UP001360560"/>
    </source>
</evidence>
<organism evidence="2 3">
    <name type="scientific">Saccharomycopsis crataegensis</name>
    <dbReference type="NCBI Taxonomy" id="43959"/>
    <lineage>
        <taxon>Eukaryota</taxon>
        <taxon>Fungi</taxon>
        <taxon>Dikarya</taxon>
        <taxon>Ascomycota</taxon>
        <taxon>Saccharomycotina</taxon>
        <taxon>Saccharomycetes</taxon>
        <taxon>Saccharomycopsidaceae</taxon>
        <taxon>Saccharomycopsis</taxon>
    </lineage>
</organism>
<dbReference type="GeneID" id="90073278"/>
<name>A0AAV5QKZ7_9ASCO</name>
<feature type="compositionally biased region" description="Low complexity" evidence="1">
    <location>
        <begin position="483"/>
        <end position="493"/>
    </location>
</feature>
<accession>A0AAV5QKZ7</accession>
<feature type="region of interest" description="Disordered" evidence="1">
    <location>
        <begin position="482"/>
        <end position="504"/>
    </location>
</feature>
<dbReference type="AlphaFoldDB" id="A0AAV5QKZ7"/>
<proteinExistence type="predicted"/>
<evidence type="ECO:0000313" key="2">
    <source>
        <dbReference type="EMBL" id="GMM35299.1"/>
    </source>
</evidence>
<feature type="region of interest" description="Disordered" evidence="1">
    <location>
        <begin position="703"/>
        <end position="723"/>
    </location>
</feature>
<evidence type="ECO:0000256" key="1">
    <source>
        <dbReference type="SAM" id="MobiDB-lite"/>
    </source>
</evidence>
<keyword evidence="3" id="KW-1185">Reference proteome</keyword>
<protein>
    <submittedName>
        <fullName evidence="2">Uncharacterized protein</fullName>
    </submittedName>
</protein>
<sequence length="723" mass="82715">MPGEFSATFSKLERVIGALPSSLPESISDHPNEVSTFQNLLEIHHSCLKLIHVLYKFIDYYLLVFPNNSTKQADLQHLKLKFLFPLVKIFLNTNDFINSNLQQQSLNDNALIKFHKLSMKNLSQITQFLVLVMFDFNKLIKENLQVSSILLKDKVVDDQVYKIIDYIILDVRRINILISATSPGSAMPKLTKLFLEENSYYNLNGHINKFQEGFLKLKPIKGYLIEKFTFHNNDYNIFLKNASDQQTNGNNYLIQVFKEANKNDLEIVAADLQCYIRDPKNFNITEFHDFYKIKSPMDYAYSTNEMGSGENHKSLPINNSHVLVPVVSSINLFVSLIINLIQIVDSYIILNDDLCLANLEAKSSSDGKYYSNNFSRINTSFKKFIKVANDTVNGTMEKDLLFDSLRNCLGNFLQLNDLVNSFNTTIIRRIIEDFSAVGQYNADRVVDVRVLNYFLCCGIIDSFAIQNDAISCVLFEQADPVRSSTTAPSPTSAEGSKNNSTVPPNTIYHKLERLIKDNYSEEMSLLDFLINSFKLERNLNYLAVGIVLRGSDCPQSSNNNIVNDDLKVDFMDYLHNMMEYGDGNDEAAVNELAFANVFGNDYSQKLLTNDLSPFNLNDLQQFESHVFDSQFTLNLMNKIQRYAFQDPNSVAKFKNFAFDESDYLMIRSIAEQMFDEKNLISFRNLELETPKKKKQRLAAAISNNNHNGHNNNNNNNNNIEFIA</sequence>
<dbReference type="EMBL" id="BTFZ01000006">
    <property type="protein sequence ID" value="GMM35299.1"/>
    <property type="molecule type" value="Genomic_DNA"/>
</dbReference>
<feature type="compositionally biased region" description="Polar residues" evidence="1">
    <location>
        <begin position="494"/>
        <end position="504"/>
    </location>
</feature>
<comment type="caution">
    <text evidence="2">The sequence shown here is derived from an EMBL/GenBank/DDBJ whole genome shotgun (WGS) entry which is preliminary data.</text>
</comment>
<reference evidence="2 3" key="1">
    <citation type="journal article" date="2023" name="Elife">
        <title>Identification of key yeast species and microbe-microbe interactions impacting larval growth of Drosophila in the wild.</title>
        <authorList>
            <person name="Mure A."/>
            <person name="Sugiura Y."/>
            <person name="Maeda R."/>
            <person name="Honda K."/>
            <person name="Sakurai N."/>
            <person name="Takahashi Y."/>
            <person name="Watada M."/>
            <person name="Katoh T."/>
            <person name="Gotoh A."/>
            <person name="Gotoh Y."/>
            <person name="Taniguchi I."/>
            <person name="Nakamura K."/>
            <person name="Hayashi T."/>
            <person name="Katayama T."/>
            <person name="Uemura T."/>
            <person name="Hattori Y."/>
        </authorList>
    </citation>
    <scope>NUCLEOTIDE SEQUENCE [LARGE SCALE GENOMIC DNA]</scope>
    <source>
        <strain evidence="2 3">SC-9</strain>
    </source>
</reference>